<protein>
    <submittedName>
        <fullName evidence="6">Ribosomal protein S3</fullName>
    </submittedName>
</protein>
<keyword evidence="4" id="KW-0472">Membrane</keyword>
<feature type="transmembrane region" description="Helical" evidence="4">
    <location>
        <begin position="152"/>
        <end position="174"/>
    </location>
</feature>
<dbReference type="GO" id="GO:0005840">
    <property type="term" value="C:ribosome"/>
    <property type="evidence" value="ECO:0007669"/>
    <property type="project" value="UniProtKB-KW"/>
</dbReference>
<keyword evidence="6" id="KW-0496">Mitochondrion</keyword>
<evidence type="ECO:0000313" key="6">
    <source>
        <dbReference type="EMBL" id="AAF36953.1"/>
    </source>
</evidence>
<evidence type="ECO:0000256" key="1">
    <source>
        <dbReference type="ARBA" id="ARBA00010761"/>
    </source>
</evidence>
<dbReference type="GO" id="GO:1990904">
    <property type="term" value="C:ribonucleoprotein complex"/>
    <property type="evidence" value="ECO:0007669"/>
    <property type="project" value="UniProtKB-KW"/>
</dbReference>
<feature type="domain" description="Small ribosomal subunit protein uS3 C-terminal" evidence="5">
    <location>
        <begin position="193"/>
        <end position="261"/>
    </location>
</feature>
<keyword evidence="3" id="KW-0687">Ribonucleoprotein</keyword>
<dbReference type="SUPFAM" id="SSF54821">
    <property type="entry name" value="Ribosomal protein S3 C-terminal domain"/>
    <property type="match status" value="1"/>
</dbReference>
<dbReference type="GeneID" id="801029"/>
<dbReference type="InterPro" id="IPR036419">
    <property type="entry name" value="Ribosomal_S3_C_sf"/>
</dbReference>
<keyword evidence="4" id="KW-1133">Transmembrane helix</keyword>
<dbReference type="Gene3D" id="3.30.1140.32">
    <property type="entry name" value="Ribosomal protein S3, C-terminal domain"/>
    <property type="match status" value="1"/>
</dbReference>
<name>Q9MG96_9STRA</name>
<reference evidence="6" key="1">
    <citation type="journal article" date="2000" name="Nucleic Acids Res.">
        <title>The mitochondrial genome of the stramenopile alga Chrysodidymus synuroideus. Complete sequence, gene content and genome organization.</title>
        <authorList>
            <person name="Chesnick J.M."/>
            <person name="Goff M."/>
            <person name="Graham J."/>
            <person name="Ocampo C."/>
            <person name="Lang B.F."/>
            <person name="Seif E."/>
            <person name="Burger G."/>
        </authorList>
    </citation>
    <scope>NUCLEOTIDE SEQUENCE</scope>
</reference>
<dbReference type="GO" id="GO:0003735">
    <property type="term" value="F:structural constituent of ribosome"/>
    <property type="evidence" value="ECO:0007669"/>
    <property type="project" value="InterPro"/>
</dbReference>
<keyword evidence="4" id="KW-0812">Transmembrane</keyword>
<evidence type="ECO:0000256" key="4">
    <source>
        <dbReference type="SAM" id="Phobius"/>
    </source>
</evidence>
<sequence length="265" mass="31348">MGQKSQKQTLQKLNPILQLNSNIYLYKNLIYIDNSFENIFLNLNIYLILKQIDFSTNKINLNLILFIFSKKINFFKKKLNQNKLKNLSNFCLINILKKKLLLLKVNLIIIKLKIINTLVNKLNLIYLYKICKKFINSLFEKRFTVFLDFLKIVTLFNFSLIKLNLFTYILINIFKRLHKKKHTRFIAFIKIICSFLIKNKFSNNILGIKIVLNGKLRGKVRSNTIIISKGSIPNQTLKKRIDFNQADIFTKYGVYGIKIWVNLLN</sequence>
<accession>Q9MG96</accession>
<comment type="similarity">
    <text evidence="1">Belongs to the universal ribosomal protein uS3 family.</text>
</comment>
<dbReference type="RefSeq" id="NP_038187.1">
    <property type="nucleotide sequence ID" value="NC_002174.1"/>
</dbReference>
<geneLocation type="mitochondrion" evidence="6"/>
<evidence type="ECO:0000256" key="2">
    <source>
        <dbReference type="ARBA" id="ARBA00022980"/>
    </source>
</evidence>
<proteinExistence type="inferred from homology"/>
<dbReference type="GO" id="GO:0006412">
    <property type="term" value="P:translation"/>
    <property type="evidence" value="ECO:0007669"/>
    <property type="project" value="InterPro"/>
</dbReference>
<evidence type="ECO:0000256" key="3">
    <source>
        <dbReference type="ARBA" id="ARBA00023274"/>
    </source>
</evidence>
<dbReference type="Pfam" id="PF00189">
    <property type="entry name" value="Ribosomal_S3_C"/>
    <property type="match status" value="1"/>
</dbReference>
<dbReference type="InterPro" id="IPR001351">
    <property type="entry name" value="Ribosomal_uS3_C"/>
</dbReference>
<organism evidence="6">
    <name type="scientific">Synura synuroidea</name>
    <dbReference type="NCBI Taxonomy" id="47573"/>
    <lineage>
        <taxon>Eukaryota</taxon>
        <taxon>Sar</taxon>
        <taxon>Stramenopiles</taxon>
        <taxon>Ochrophyta</taxon>
        <taxon>Synurophyceae</taxon>
        <taxon>Synurales</taxon>
        <taxon>Mallomonadaceae</taxon>
        <taxon>Synura</taxon>
    </lineage>
</organism>
<evidence type="ECO:0000259" key="5">
    <source>
        <dbReference type="Pfam" id="PF00189"/>
    </source>
</evidence>
<dbReference type="AlphaFoldDB" id="Q9MG96"/>
<gene>
    <name evidence="6" type="primary">rps3</name>
</gene>
<feature type="transmembrane region" description="Helical" evidence="4">
    <location>
        <begin position="100"/>
        <end position="119"/>
    </location>
</feature>
<keyword evidence="2 6" id="KW-0689">Ribosomal protein</keyword>
<dbReference type="EMBL" id="AF222718">
    <property type="protein sequence ID" value="AAF36953.1"/>
    <property type="molecule type" value="Genomic_DNA"/>
</dbReference>